<name>A0A401LD37_9FIRM</name>
<dbReference type="SUPFAM" id="SSF48317">
    <property type="entry name" value="Acid phosphatase/Vanadium-dependent haloperoxidase"/>
    <property type="match status" value="1"/>
</dbReference>
<keyword evidence="3 7" id="KW-0812">Transmembrane</keyword>
<accession>A0A401LD37</accession>
<keyword evidence="10" id="KW-1185">Reference proteome</keyword>
<evidence type="ECO:0000313" key="10">
    <source>
        <dbReference type="Proteomes" id="UP000287361"/>
    </source>
</evidence>
<dbReference type="PANTHER" id="PTHR14969:SF62">
    <property type="entry name" value="DECAPRENYLPHOSPHORYL-5-PHOSPHORIBOSE PHOSPHATASE RV3807C-RELATED"/>
    <property type="match status" value="1"/>
</dbReference>
<feature type="transmembrane region" description="Helical" evidence="7">
    <location>
        <begin position="27"/>
        <end position="51"/>
    </location>
</feature>
<reference evidence="9 10" key="1">
    <citation type="submission" date="2018-10" db="EMBL/GenBank/DDBJ databases">
        <title>Draft Genome Sequence of Anaerotignum sp. KCTC 15736.</title>
        <authorList>
            <person name="Choi S.H."/>
            <person name="Kim J.S."/>
            <person name="Kang S.W."/>
            <person name="Lee J.S."/>
            <person name="Park S.H."/>
        </authorList>
    </citation>
    <scope>NUCLEOTIDE SEQUENCE [LARGE SCALE GENOMIC DNA]</scope>
    <source>
        <strain evidence="9 10">KCTC 15736</strain>
    </source>
</reference>
<keyword evidence="5 7" id="KW-1133">Transmembrane helix</keyword>
<dbReference type="GO" id="GO:0005886">
    <property type="term" value="C:plasma membrane"/>
    <property type="evidence" value="ECO:0007669"/>
    <property type="project" value="UniProtKB-SubCell"/>
</dbReference>
<evidence type="ECO:0000256" key="6">
    <source>
        <dbReference type="ARBA" id="ARBA00023136"/>
    </source>
</evidence>
<feature type="transmembrane region" description="Helical" evidence="7">
    <location>
        <begin position="155"/>
        <end position="173"/>
    </location>
</feature>
<evidence type="ECO:0000256" key="4">
    <source>
        <dbReference type="ARBA" id="ARBA00022801"/>
    </source>
</evidence>
<dbReference type="PANTHER" id="PTHR14969">
    <property type="entry name" value="SPHINGOSINE-1-PHOSPHATE PHOSPHOHYDROLASE"/>
    <property type="match status" value="1"/>
</dbReference>
<comment type="subcellular location">
    <subcellularLocation>
        <location evidence="1">Cell membrane</location>
        <topology evidence="1">Multi-pass membrane protein</topology>
    </subcellularLocation>
</comment>
<dbReference type="AlphaFoldDB" id="A0A401LD37"/>
<evidence type="ECO:0000256" key="2">
    <source>
        <dbReference type="ARBA" id="ARBA00022475"/>
    </source>
</evidence>
<dbReference type="EMBL" id="BHVZ01000001">
    <property type="protein sequence ID" value="GCB29459.1"/>
    <property type="molecule type" value="Genomic_DNA"/>
</dbReference>
<evidence type="ECO:0000313" key="9">
    <source>
        <dbReference type="EMBL" id="GCB29459.1"/>
    </source>
</evidence>
<dbReference type="InterPro" id="IPR000326">
    <property type="entry name" value="PAP2/HPO"/>
</dbReference>
<evidence type="ECO:0000256" key="1">
    <source>
        <dbReference type="ARBA" id="ARBA00004651"/>
    </source>
</evidence>
<evidence type="ECO:0000256" key="3">
    <source>
        <dbReference type="ARBA" id="ARBA00022692"/>
    </source>
</evidence>
<protein>
    <submittedName>
        <fullName evidence="9">Phosphatase PAP2 family protein</fullName>
    </submittedName>
</protein>
<feature type="transmembrane region" description="Helical" evidence="7">
    <location>
        <begin position="131"/>
        <end position="149"/>
    </location>
</feature>
<organism evidence="9 10">
    <name type="scientific">Anaerotignum faecicola</name>
    <dbReference type="NCBI Taxonomy" id="2358141"/>
    <lineage>
        <taxon>Bacteria</taxon>
        <taxon>Bacillati</taxon>
        <taxon>Bacillota</taxon>
        <taxon>Clostridia</taxon>
        <taxon>Lachnospirales</taxon>
        <taxon>Anaerotignaceae</taxon>
        <taxon>Anaerotignum</taxon>
    </lineage>
</organism>
<dbReference type="InterPro" id="IPR036938">
    <property type="entry name" value="PAP2/HPO_sf"/>
</dbReference>
<proteinExistence type="predicted"/>
<dbReference type="Gene3D" id="1.20.144.10">
    <property type="entry name" value="Phosphatidic acid phosphatase type 2/haloperoxidase"/>
    <property type="match status" value="2"/>
</dbReference>
<evidence type="ECO:0000256" key="5">
    <source>
        <dbReference type="ARBA" id="ARBA00022989"/>
    </source>
</evidence>
<feature type="transmembrane region" description="Helical" evidence="7">
    <location>
        <begin position="63"/>
        <end position="85"/>
    </location>
</feature>
<dbReference type="GO" id="GO:0016787">
    <property type="term" value="F:hydrolase activity"/>
    <property type="evidence" value="ECO:0007669"/>
    <property type="project" value="UniProtKB-KW"/>
</dbReference>
<keyword evidence="4" id="KW-0378">Hydrolase</keyword>
<evidence type="ECO:0000259" key="8">
    <source>
        <dbReference type="SMART" id="SM00014"/>
    </source>
</evidence>
<keyword evidence="2" id="KW-1003">Cell membrane</keyword>
<comment type="caution">
    <text evidence="9">The sequence shown here is derived from an EMBL/GenBank/DDBJ whole genome shotgun (WGS) entry which is preliminary data.</text>
</comment>
<sequence length="181" mass="20048">MERFFEMEGQLLLWIREVFASPVMDKIMIFISSLANKGMLWIGIGVVLLLLGVKGRKWSNRGLLVLLSLAFNMVICNLLLKPLVARTRPYDLLGYEILVRRLGDYSFPSGHTSASFAAATAIYAIDRRWGAAAYVLAALIGFSRLYLGVHFPTDVLAGAVVGILAAKAAQCLLEKKMHFNK</sequence>
<dbReference type="Pfam" id="PF01569">
    <property type="entry name" value="PAP2"/>
    <property type="match status" value="1"/>
</dbReference>
<feature type="domain" description="Phosphatidic acid phosphatase type 2/haloperoxidase" evidence="8">
    <location>
        <begin position="61"/>
        <end position="170"/>
    </location>
</feature>
<evidence type="ECO:0000256" key="7">
    <source>
        <dbReference type="SAM" id="Phobius"/>
    </source>
</evidence>
<dbReference type="Proteomes" id="UP000287361">
    <property type="component" value="Unassembled WGS sequence"/>
</dbReference>
<dbReference type="SMART" id="SM00014">
    <property type="entry name" value="acidPPc"/>
    <property type="match status" value="1"/>
</dbReference>
<keyword evidence="6 7" id="KW-0472">Membrane</keyword>
<gene>
    <name evidence="9" type="ORF">KGMB03357_11200</name>
</gene>